<reference evidence="7 8" key="1">
    <citation type="journal article" date="2015" name="Nature">
        <title>rRNA introns, odd ribosomes, and small enigmatic genomes across a large radiation of phyla.</title>
        <authorList>
            <person name="Brown C.T."/>
            <person name="Hug L.A."/>
            <person name="Thomas B.C."/>
            <person name="Sharon I."/>
            <person name="Castelle C.J."/>
            <person name="Singh A."/>
            <person name="Wilkins M.J."/>
            <person name="Williams K.H."/>
            <person name="Banfield J.F."/>
        </authorList>
    </citation>
    <scope>NUCLEOTIDE SEQUENCE [LARGE SCALE GENOMIC DNA]</scope>
</reference>
<dbReference type="HAMAP" id="MF_00374">
    <property type="entry name" value="Ribosomal_uL29"/>
    <property type="match status" value="1"/>
</dbReference>
<dbReference type="GO" id="GO:0003735">
    <property type="term" value="F:structural constituent of ribosome"/>
    <property type="evidence" value="ECO:0007669"/>
    <property type="project" value="InterPro"/>
</dbReference>
<proteinExistence type="inferred from homology"/>
<dbReference type="GO" id="GO:0005840">
    <property type="term" value="C:ribosome"/>
    <property type="evidence" value="ECO:0007669"/>
    <property type="project" value="UniProtKB-KW"/>
</dbReference>
<keyword evidence="6" id="KW-0175">Coiled coil</keyword>
<dbReference type="NCBIfam" id="TIGR00012">
    <property type="entry name" value="L29"/>
    <property type="match status" value="1"/>
</dbReference>
<dbReference type="STRING" id="1618342.UY40_C0005G0043"/>
<dbReference type="InterPro" id="IPR001854">
    <property type="entry name" value="Ribosomal_uL29"/>
</dbReference>
<dbReference type="AlphaFoldDB" id="A0A0G1VIC1"/>
<feature type="coiled-coil region" evidence="6">
    <location>
        <begin position="1"/>
        <end position="32"/>
    </location>
</feature>
<evidence type="ECO:0000256" key="3">
    <source>
        <dbReference type="ARBA" id="ARBA00023274"/>
    </source>
</evidence>
<dbReference type="EMBL" id="LCPW01000005">
    <property type="protein sequence ID" value="KKW05985.1"/>
    <property type="molecule type" value="Genomic_DNA"/>
</dbReference>
<comment type="caution">
    <text evidence="7">The sequence shown here is derived from an EMBL/GenBank/DDBJ whole genome shotgun (WGS) entry which is preliminary data.</text>
</comment>
<evidence type="ECO:0000256" key="6">
    <source>
        <dbReference type="SAM" id="Coils"/>
    </source>
</evidence>
<organism evidence="7 8">
    <name type="scientific">candidate division CPR1 bacterium GW2011_GWC1_49_13</name>
    <dbReference type="NCBI Taxonomy" id="1618342"/>
    <lineage>
        <taxon>Bacteria</taxon>
        <taxon>candidate division CPR1</taxon>
    </lineage>
</organism>
<evidence type="ECO:0000313" key="8">
    <source>
        <dbReference type="Proteomes" id="UP000034119"/>
    </source>
</evidence>
<dbReference type="GO" id="GO:0006412">
    <property type="term" value="P:translation"/>
    <property type="evidence" value="ECO:0007669"/>
    <property type="project" value="UniProtKB-UniRule"/>
</dbReference>
<keyword evidence="2 5" id="KW-0689">Ribosomal protein</keyword>
<sequence>MMNLKELREKEASELKKLLVKSREELAGLKSARALGKLTDGSELKRKRLEIAKVLTLLKEKEVLAGLQPKEEKSPSKKEAVKKAK</sequence>
<evidence type="ECO:0000313" key="7">
    <source>
        <dbReference type="EMBL" id="KKW05985.1"/>
    </source>
</evidence>
<protein>
    <recommendedName>
        <fullName evidence="4 5">Large ribosomal subunit protein uL29</fullName>
    </recommendedName>
</protein>
<dbReference type="Proteomes" id="UP000034119">
    <property type="component" value="Unassembled WGS sequence"/>
</dbReference>
<comment type="similarity">
    <text evidence="1 5">Belongs to the universal ribosomal protein uL29 family.</text>
</comment>
<dbReference type="Gene3D" id="1.10.287.310">
    <property type="match status" value="1"/>
</dbReference>
<dbReference type="InterPro" id="IPR036049">
    <property type="entry name" value="Ribosomal_uL29_sf"/>
</dbReference>
<evidence type="ECO:0000256" key="5">
    <source>
        <dbReference type="HAMAP-Rule" id="MF_00374"/>
    </source>
</evidence>
<dbReference type="GO" id="GO:1990904">
    <property type="term" value="C:ribonucleoprotein complex"/>
    <property type="evidence" value="ECO:0007669"/>
    <property type="project" value="UniProtKB-KW"/>
</dbReference>
<evidence type="ECO:0000256" key="4">
    <source>
        <dbReference type="ARBA" id="ARBA00035204"/>
    </source>
</evidence>
<gene>
    <name evidence="5" type="primary">rpmC</name>
    <name evidence="7" type="ORF">UY40_C0005G0043</name>
</gene>
<accession>A0A0G1VIC1</accession>
<keyword evidence="3 5" id="KW-0687">Ribonucleoprotein</keyword>
<dbReference type="SUPFAM" id="SSF46561">
    <property type="entry name" value="Ribosomal protein L29 (L29p)"/>
    <property type="match status" value="1"/>
</dbReference>
<evidence type="ECO:0000256" key="2">
    <source>
        <dbReference type="ARBA" id="ARBA00022980"/>
    </source>
</evidence>
<evidence type="ECO:0000256" key="1">
    <source>
        <dbReference type="ARBA" id="ARBA00009254"/>
    </source>
</evidence>
<name>A0A0G1VIC1_9BACT</name>
<dbReference type="Pfam" id="PF00831">
    <property type="entry name" value="Ribosomal_L29"/>
    <property type="match status" value="1"/>
</dbReference>